<reference evidence="10" key="2">
    <citation type="journal article" date="2007" name="Science">
        <title>Genome sequence of Aedes aegypti, a major arbovirus vector.</title>
        <authorList>
            <person name="Nene V."/>
            <person name="Wortman J.R."/>
            <person name="Lawson D."/>
            <person name="Haas B."/>
            <person name="Kodira C."/>
            <person name="Tu Z.J."/>
            <person name="Loftus B."/>
            <person name="Xi Z."/>
            <person name="Megy K."/>
            <person name="Grabherr M."/>
            <person name="Ren Q."/>
            <person name="Zdobnov E.M."/>
            <person name="Lobo N.F."/>
            <person name="Campbell K.S."/>
            <person name="Brown S.E."/>
            <person name="Bonaldo M.F."/>
            <person name="Zhu J."/>
            <person name="Sinkins S.P."/>
            <person name="Hogenkamp D.G."/>
            <person name="Amedeo P."/>
            <person name="Arensburger P."/>
            <person name="Atkinson P.W."/>
            <person name="Bidwell S."/>
            <person name="Biedler J."/>
            <person name="Birney E."/>
            <person name="Bruggner R.V."/>
            <person name="Costas J."/>
            <person name="Coy M.R."/>
            <person name="Crabtree J."/>
            <person name="Crawford M."/>
            <person name="Debruyn B."/>
            <person name="Decaprio D."/>
            <person name="Eiglmeier K."/>
            <person name="Eisenstadt E."/>
            <person name="El-Dorry H."/>
            <person name="Gelbart W.M."/>
            <person name="Gomes S.L."/>
            <person name="Hammond M."/>
            <person name="Hannick L.I."/>
            <person name="Hogan J.R."/>
            <person name="Holmes M.H."/>
            <person name="Jaffe D."/>
            <person name="Johnston J.S."/>
            <person name="Kennedy R.C."/>
            <person name="Koo H."/>
            <person name="Kravitz S."/>
            <person name="Kriventseva E.V."/>
            <person name="Kulp D."/>
            <person name="Labutti K."/>
            <person name="Lee E."/>
            <person name="Li S."/>
            <person name="Lovin D.D."/>
            <person name="Mao C."/>
            <person name="Mauceli E."/>
            <person name="Menck C.F."/>
            <person name="Miller J.R."/>
            <person name="Montgomery P."/>
            <person name="Mori A."/>
            <person name="Nascimento A.L."/>
            <person name="Naveira H.F."/>
            <person name="Nusbaum C."/>
            <person name="O'leary S."/>
            <person name="Orvis J."/>
            <person name="Pertea M."/>
            <person name="Quesneville H."/>
            <person name="Reidenbach K.R."/>
            <person name="Rogers Y.H."/>
            <person name="Roth C.W."/>
            <person name="Schneider J.R."/>
            <person name="Schatz M."/>
            <person name="Shumway M."/>
            <person name="Stanke M."/>
            <person name="Stinson E.O."/>
            <person name="Tubio J.M."/>
            <person name="Vanzee J.P."/>
            <person name="Verjovski-Almeida S."/>
            <person name="Werner D."/>
            <person name="White O."/>
            <person name="Wyder S."/>
            <person name="Zeng Q."/>
            <person name="Zhao Q."/>
            <person name="Zhao Y."/>
            <person name="Hill C.A."/>
            <person name="Raikhel A.S."/>
            <person name="Soares M.B."/>
            <person name="Knudson D.L."/>
            <person name="Lee N.H."/>
            <person name="Galagan J."/>
            <person name="Salzberg S.L."/>
            <person name="Paulsen I.T."/>
            <person name="Dimopoulos G."/>
            <person name="Collins F.H."/>
            <person name="Birren B."/>
            <person name="Fraser-Liggett C.M."/>
            <person name="Severson D.W."/>
        </authorList>
    </citation>
    <scope>NUCLEOTIDE SEQUENCE [LARGE SCALE GENOMIC DNA]</scope>
    <source>
        <strain evidence="10">Liverpool</strain>
    </source>
</reference>
<dbReference type="Pfam" id="PF07885">
    <property type="entry name" value="Ion_trans_2"/>
    <property type="match status" value="1"/>
</dbReference>
<dbReference type="AlphaFoldDB" id="Q16VJ3"/>
<evidence type="ECO:0000256" key="6">
    <source>
        <dbReference type="ARBA" id="ARBA00023136"/>
    </source>
</evidence>
<dbReference type="VEuPathDB" id="VectorBase:AAEL019673"/>
<dbReference type="STRING" id="7159.Q16VJ3"/>
<evidence type="ECO:0000313" key="11">
    <source>
        <dbReference type="Proteomes" id="UP000682892"/>
    </source>
</evidence>
<dbReference type="PANTHER" id="PTHR11003">
    <property type="entry name" value="POTASSIUM CHANNEL, SUBFAMILY K"/>
    <property type="match status" value="1"/>
</dbReference>
<evidence type="ECO:0000256" key="5">
    <source>
        <dbReference type="ARBA" id="ARBA00023065"/>
    </source>
</evidence>
<evidence type="ECO:0000256" key="1">
    <source>
        <dbReference type="ARBA" id="ARBA00004141"/>
    </source>
</evidence>
<evidence type="ECO:0000256" key="8">
    <source>
        <dbReference type="SAM" id="Phobius"/>
    </source>
</evidence>
<dbReference type="GO" id="GO:0030322">
    <property type="term" value="P:stabilization of membrane potential"/>
    <property type="evidence" value="ECO:0007669"/>
    <property type="project" value="TreeGrafter"/>
</dbReference>
<dbReference type="PANTHER" id="PTHR11003:SF352">
    <property type="entry name" value="BCDNA.GH04802-RELATED"/>
    <property type="match status" value="1"/>
</dbReference>
<keyword evidence="2" id="KW-0813">Transport</keyword>
<evidence type="ECO:0000313" key="10">
    <source>
        <dbReference type="EMBL" id="EAT38578.1"/>
    </source>
</evidence>
<evidence type="ECO:0000259" key="9">
    <source>
        <dbReference type="Pfam" id="PF07885"/>
    </source>
</evidence>
<dbReference type="Gene3D" id="1.10.287.70">
    <property type="match status" value="1"/>
</dbReference>
<name>Q16VJ3_AEDAE</name>
<reference evidence="10" key="3">
    <citation type="submission" date="2012-09" db="EMBL/GenBank/DDBJ databases">
        <authorList>
            <consortium name="VectorBase"/>
        </authorList>
    </citation>
    <scope>NUCLEOTIDE SEQUENCE</scope>
    <source>
        <strain evidence="10">Liverpool</strain>
    </source>
</reference>
<comment type="subcellular location">
    <subcellularLocation>
        <location evidence="1">Membrane</location>
        <topology evidence="1">Multi-pass membrane protein</topology>
    </subcellularLocation>
</comment>
<dbReference type="GO" id="GO:0015271">
    <property type="term" value="F:outward rectifier potassium channel activity"/>
    <property type="evidence" value="ECO:0007669"/>
    <property type="project" value="TreeGrafter"/>
</dbReference>
<accession>Q16VJ3</accession>
<gene>
    <name evidence="10" type="ORF">AaeL_AAEL009549</name>
</gene>
<feature type="transmembrane region" description="Helical" evidence="8">
    <location>
        <begin position="129"/>
        <end position="150"/>
    </location>
</feature>
<reference evidence="10" key="1">
    <citation type="submission" date="2005-10" db="EMBL/GenBank/DDBJ databases">
        <authorList>
            <person name="Loftus B.J."/>
            <person name="Nene V.M."/>
            <person name="Hannick L.I."/>
            <person name="Bidwell S."/>
            <person name="Haas B."/>
            <person name="Amedeo P."/>
            <person name="Orvis J."/>
            <person name="Wortman J.R."/>
            <person name="White O.R."/>
            <person name="Salzberg S."/>
            <person name="Shumway M."/>
            <person name="Koo H."/>
            <person name="Zhao Y."/>
            <person name="Holmes M."/>
            <person name="Miller J."/>
            <person name="Schatz M."/>
            <person name="Pop M."/>
            <person name="Pai G."/>
            <person name="Utterback T."/>
            <person name="Rogers Y.-H."/>
            <person name="Kravitz S."/>
            <person name="Fraser C.M."/>
        </authorList>
    </citation>
    <scope>NUCLEOTIDE SEQUENCE</scope>
    <source>
        <strain evidence="10">Liverpool</strain>
    </source>
</reference>
<dbReference type="GO" id="GO:0005886">
    <property type="term" value="C:plasma membrane"/>
    <property type="evidence" value="ECO:0007669"/>
    <property type="project" value="TreeGrafter"/>
</dbReference>
<sequence>MERKRSIRRRQKPPFAERLKDNCRNFTAFMFSNVGIIFLVVLYMIAGAFMFIAIEGNEALERFAQIPSKRIETAMRLWQISCCEVNVFNKSVFEERVGEEIRAYQEKIVLWARRGWQGSDITLESETQWSFSGGFLYSLTVITTIGYGNIVPRTEWGKIATIFYAIIGMPLFLLYLSNIGYVQVLLDGVPSELDEEQGLRNVTTSIAAYSSTIDCVGRLVEGCSLHLTIYQAVMVVRTVCYFSPPTQTPNCFCGKDREIAQTKDLR</sequence>
<evidence type="ECO:0000256" key="4">
    <source>
        <dbReference type="ARBA" id="ARBA00022989"/>
    </source>
</evidence>
<proteinExistence type="predicted"/>
<keyword evidence="6 8" id="KW-0472">Membrane</keyword>
<dbReference type="PaxDb" id="7159-AAEL009549-PA"/>
<evidence type="ECO:0000256" key="7">
    <source>
        <dbReference type="ARBA" id="ARBA00023303"/>
    </source>
</evidence>
<dbReference type="OMA" id="IEHIAVN"/>
<keyword evidence="4 8" id="KW-1133">Transmembrane helix</keyword>
<dbReference type="InterPro" id="IPR013099">
    <property type="entry name" value="K_chnl_dom"/>
</dbReference>
<organism evidence="10 11">
    <name type="scientific">Aedes aegypti</name>
    <name type="common">Yellowfever mosquito</name>
    <name type="synonym">Culex aegypti</name>
    <dbReference type="NCBI Taxonomy" id="7159"/>
    <lineage>
        <taxon>Eukaryota</taxon>
        <taxon>Metazoa</taxon>
        <taxon>Ecdysozoa</taxon>
        <taxon>Arthropoda</taxon>
        <taxon>Hexapoda</taxon>
        <taxon>Insecta</taxon>
        <taxon>Pterygota</taxon>
        <taxon>Neoptera</taxon>
        <taxon>Endopterygota</taxon>
        <taxon>Diptera</taxon>
        <taxon>Nematocera</taxon>
        <taxon>Culicoidea</taxon>
        <taxon>Culicidae</taxon>
        <taxon>Culicinae</taxon>
        <taxon>Aedini</taxon>
        <taxon>Aedes</taxon>
        <taxon>Stegomyia</taxon>
    </lineage>
</organism>
<feature type="transmembrane region" description="Helical" evidence="8">
    <location>
        <begin position="28"/>
        <end position="54"/>
    </location>
</feature>
<dbReference type="GO" id="GO:0022841">
    <property type="term" value="F:potassium ion leak channel activity"/>
    <property type="evidence" value="ECO:0007669"/>
    <property type="project" value="TreeGrafter"/>
</dbReference>
<keyword evidence="5" id="KW-0406">Ion transport</keyword>
<dbReference type="InterPro" id="IPR003280">
    <property type="entry name" value="2pore_dom_K_chnl"/>
</dbReference>
<dbReference type="SUPFAM" id="SSF81324">
    <property type="entry name" value="Voltage-gated potassium channels"/>
    <property type="match status" value="1"/>
</dbReference>
<keyword evidence="3 8" id="KW-0812">Transmembrane</keyword>
<feature type="domain" description="Potassium channel" evidence="9">
    <location>
        <begin position="126"/>
        <end position="180"/>
    </location>
</feature>
<keyword evidence="7" id="KW-0407">Ion channel</keyword>
<evidence type="ECO:0000256" key="3">
    <source>
        <dbReference type="ARBA" id="ARBA00022692"/>
    </source>
</evidence>
<evidence type="ECO:0000256" key="2">
    <source>
        <dbReference type="ARBA" id="ARBA00022448"/>
    </source>
</evidence>
<dbReference type="EMBL" id="CH477590">
    <property type="protein sequence ID" value="EAT38578.1"/>
    <property type="molecule type" value="Genomic_DNA"/>
</dbReference>
<dbReference type="eggNOG" id="KOG1418">
    <property type="taxonomic scope" value="Eukaryota"/>
</dbReference>
<dbReference type="HOGENOM" id="CLU_1046677_0_0_1"/>
<protein>
    <submittedName>
        <fullName evidence="10">AAEL009549-PA</fullName>
    </submittedName>
</protein>
<dbReference type="PhylomeDB" id="Q16VJ3"/>
<feature type="transmembrane region" description="Helical" evidence="8">
    <location>
        <begin position="162"/>
        <end position="182"/>
    </location>
</feature>
<dbReference type="Proteomes" id="UP000682892">
    <property type="component" value="Unassembled WGS sequence"/>
</dbReference>